<dbReference type="GO" id="GO:0016020">
    <property type="term" value="C:membrane"/>
    <property type="evidence" value="ECO:0007669"/>
    <property type="project" value="UniProtKB-SubCell"/>
</dbReference>
<keyword evidence="6" id="KW-0812">Transmembrane</keyword>
<dbReference type="AlphaFoldDB" id="Q09AD3"/>
<dbReference type="InterPro" id="IPR036890">
    <property type="entry name" value="HATPase_C_sf"/>
</dbReference>
<reference evidence="18 20" key="1">
    <citation type="submission" date="2006-04" db="EMBL/GenBank/DDBJ databases">
        <authorList>
            <person name="Nierman W.C."/>
        </authorList>
    </citation>
    <scope>NUCLEOTIDE SEQUENCE [LARGE SCALE GENOMIC DNA]</scope>
    <source>
        <strain evidence="18 20">DW4/3-1</strain>
    </source>
</reference>
<dbReference type="InterPro" id="IPR000014">
    <property type="entry name" value="PAS"/>
</dbReference>
<dbReference type="InterPro" id="IPR036097">
    <property type="entry name" value="HisK_dim/P_sf"/>
</dbReference>
<dbReference type="eggNOG" id="COG2205">
    <property type="taxonomic scope" value="Bacteria"/>
</dbReference>
<dbReference type="SMART" id="SM00388">
    <property type="entry name" value="HisKA"/>
    <property type="match status" value="1"/>
</dbReference>
<dbReference type="EMBL" id="CP002271">
    <property type="protein sequence ID" value="ADO75019.1"/>
    <property type="molecule type" value="Genomic_DNA"/>
</dbReference>
<dbReference type="Proteomes" id="UP000032702">
    <property type="component" value="Unassembled WGS sequence"/>
</dbReference>
<feature type="region of interest" description="Disordered" evidence="13">
    <location>
        <begin position="1"/>
        <end position="21"/>
    </location>
</feature>
<dbReference type="GO" id="GO:0000156">
    <property type="term" value="F:phosphorelay response regulator activity"/>
    <property type="evidence" value="ECO:0007669"/>
    <property type="project" value="TreeGrafter"/>
</dbReference>
<dbReference type="GO" id="GO:0007234">
    <property type="term" value="P:osmosensory signaling via phosphorelay pathway"/>
    <property type="evidence" value="ECO:0007669"/>
    <property type="project" value="TreeGrafter"/>
</dbReference>
<dbReference type="CDD" id="cd00082">
    <property type="entry name" value="HisKA"/>
    <property type="match status" value="1"/>
</dbReference>
<evidence type="ECO:0000259" key="15">
    <source>
        <dbReference type="PROSITE" id="PS50112"/>
    </source>
</evidence>
<keyword evidence="10" id="KW-1133">Transmembrane helix</keyword>
<evidence type="ECO:0000313" key="20">
    <source>
        <dbReference type="Proteomes" id="UP000032702"/>
    </source>
</evidence>
<evidence type="ECO:0000256" key="3">
    <source>
        <dbReference type="ARBA" id="ARBA00012438"/>
    </source>
</evidence>
<dbReference type="Pfam" id="PF00512">
    <property type="entry name" value="HisKA"/>
    <property type="match status" value="1"/>
</dbReference>
<evidence type="ECO:0000259" key="14">
    <source>
        <dbReference type="PROSITE" id="PS50109"/>
    </source>
</evidence>
<dbReference type="NCBIfam" id="TIGR00229">
    <property type="entry name" value="sensory_box"/>
    <property type="match status" value="1"/>
</dbReference>
<feature type="domain" description="PAC" evidence="16">
    <location>
        <begin position="98"/>
        <end position="150"/>
    </location>
</feature>
<evidence type="ECO:0000256" key="12">
    <source>
        <dbReference type="ARBA" id="ARBA00023136"/>
    </source>
</evidence>
<dbReference type="OrthoDB" id="5525648at2"/>
<sequence length="395" mass="43447">MSHEKPTISGAITYAQPRSPGSANEQLRLFIESVKDYAILTLDPEGYVASWNAGAERIKGYRAGEILGQHFSRFYPEKDVAQGKPLRGLEIAEREGRYEEEGWRVRKDGTFFWANVVITALHDESGRLVGFGKVTRDFTQRKQAEEQRELARLRAAVQSQDEFLSVASHELKTPLTPLQLKLTSLLRTVQGHPEATMPTARIAKELEGACRQVRKLADLIDSLLDVSRLSVQRVQLSPALMDLSSLVRDVVARHVITATQVSSPVVVEAPVPVEGSWDWSRLEQVVTHLLSNALKYGAGKPVHIQVSVEEGSALLAVRDEGIGIEEEQQARVFERFARAVSDRHYGGLGLGLFIAQQVIEAHGGTLSVESSPGRGALFTARLPLGPSPGKGLRQP</sequence>
<dbReference type="PROSITE" id="PS50113">
    <property type="entry name" value="PAC"/>
    <property type="match status" value="1"/>
</dbReference>
<reference evidence="17 19" key="2">
    <citation type="journal article" date="2011" name="Mol. Biol. Evol.">
        <title>Comparative genomic analysis of fruiting body formation in Myxococcales.</title>
        <authorList>
            <person name="Huntley S."/>
            <person name="Hamann N."/>
            <person name="Wegener-Feldbrugge S."/>
            <person name="Treuner-Lange A."/>
            <person name="Kube M."/>
            <person name="Reinhardt R."/>
            <person name="Klages S."/>
            <person name="Muller R."/>
            <person name="Ronning C.M."/>
            <person name="Nierman W.C."/>
            <person name="Sogaard-Andersen L."/>
        </authorList>
    </citation>
    <scope>NUCLEOTIDE SEQUENCE [LARGE SCALE GENOMIC DNA]</scope>
    <source>
        <strain evidence="17 19">DW4/3-1</strain>
    </source>
</reference>
<dbReference type="InterPro" id="IPR050351">
    <property type="entry name" value="BphY/WalK/GraS-like"/>
</dbReference>
<dbReference type="HOGENOM" id="CLU_000445_114_0_7"/>
<gene>
    <name evidence="17" type="ordered locus">STAUR_7263</name>
    <name evidence="18" type="ORF">STIAU_5993</name>
</gene>
<dbReference type="SUPFAM" id="SSF55785">
    <property type="entry name" value="PYP-like sensor domain (PAS domain)"/>
    <property type="match status" value="1"/>
</dbReference>
<dbReference type="Gene3D" id="1.10.287.130">
    <property type="match status" value="1"/>
</dbReference>
<name>Q09AD3_STIAD</name>
<evidence type="ECO:0000256" key="10">
    <source>
        <dbReference type="ARBA" id="ARBA00022989"/>
    </source>
</evidence>
<dbReference type="PANTHER" id="PTHR42878">
    <property type="entry name" value="TWO-COMPONENT HISTIDINE KINASE"/>
    <property type="match status" value="1"/>
</dbReference>
<dbReference type="PRINTS" id="PR00344">
    <property type="entry name" value="BCTRLSENSOR"/>
</dbReference>
<evidence type="ECO:0000313" key="19">
    <source>
        <dbReference type="Proteomes" id="UP000001351"/>
    </source>
</evidence>
<keyword evidence="12" id="KW-0472">Membrane</keyword>
<evidence type="ECO:0000313" key="18">
    <source>
        <dbReference type="EMBL" id="EAU68632.1"/>
    </source>
</evidence>
<keyword evidence="11" id="KW-0902">Two-component regulatory system</keyword>
<dbReference type="InterPro" id="IPR004358">
    <property type="entry name" value="Sig_transdc_His_kin-like_C"/>
</dbReference>
<evidence type="ECO:0000256" key="5">
    <source>
        <dbReference type="ARBA" id="ARBA00022679"/>
    </source>
</evidence>
<dbReference type="Gene3D" id="3.30.565.10">
    <property type="entry name" value="Histidine kinase-like ATPase, C-terminal domain"/>
    <property type="match status" value="1"/>
</dbReference>
<dbReference type="CDD" id="cd00075">
    <property type="entry name" value="HATPase"/>
    <property type="match status" value="1"/>
</dbReference>
<dbReference type="PROSITE" id="PS50112">
    <property type="entry name" value="PAS"/>
    <property type="match status" value="1"/>
</dbReference>
<keyword evidence="8" id="KW-0418">Kinase</keyword>
<dbReference type="PANTHER" id="PTHR42878:SF7">
    <property type="entry name" value="SENSOR HISTIDINE KINASE GLRK"/>
    <property type="match status" value="1"/>
</dbReference>
<accession>Q09AD3</accession>
<dbReference type="Gene3D" id="3.30.450.20">
    <property type="entry name" value="PAS domain"/>
    <property type="match status" value="1"/>
</dbReference>
<dbReference type="InterPro" id="IPR005467">
    <property type="entry name" value="His_kinase_dom"/>
</dbReference>
<dbReference type="CDD" id="cd00130">
    <property type="entry name" value="PAS"/>
    <property type="match status" value="1"/>
</dbReference>
<dbReference type="KEGG" id="sur:STAUR_7263"/>
<evidence type="ECO:0000313" key="17">
    <source>
        <dbReference type="EMBL" id="ADO75019.1"/>
    </source>
</evidence>
<dbReference type="SMART" id="SM00387">
    <property type="entry name" value="HATPase_c"/>
    <property type="match status" value="1"/>
</dbReference>
<evidence type="ECO:0000256" key="2">
    <source>
        <dbReference type="ARBA" id="ARBA00004141"/>
    </source>
</evidence>
<dbReference type="InterPro" id="IPR003661">
    <property type="entry name" value="HisK_dim/P_dom"/>
</dbReference>
<protein>
    <recommendedName>
        <fullName evidence="3">histidine kinase</fullName>
        <ecNumber evidence="3">2.7.13.3</ecNumber>
    </recommendedName>
</protein>
<dbReference type="STRING" id="378806.STAUR_7263"/>
<keyword evidence="19" id="KW-1185">Reference proteome</keyword>
<dbReference type="Proteomes" id="UP000001351">
    <property type="component" value="Chromosome"/>
</dbReference>
<dbReference type="SUPFAM" id="SSF47384">
    <property type="entry name" value="Homodimeric domain of signal transducing histidine kinase"/>
    <property type="match status" value="1"/>
</dbReference>
<keyword evidence="5 18" id="KW-0808">Transferase</keyword>
<dbReference type="InterPro" id="IPR000700">
    <property type="entry name" value="PAS-assoc_C"/>
</dbReference>
<dbReference type="GO" id="GO:0005524">
    <property type="term" value="F:ATP binding"/>
    <property type="evidence" value="ECO:0007669"/>
    <property type="project" value="UniProtKB-KW"/>
</dbReference>
<evidence type="ECO:0000256" key="9">
    <source>
        <dbReference type="ARBA" id="ARBA00022840"/>
    </source>
</evidence>
<dbReference type="Pfam" id="PF13426">
    <property type="entry name" value="PAS_9"/>
    <property type="match status" value="1"/>
</dbReference>
<evidence type="ECO:0000256" key="6">
    <source>
        <dbReference type="ARBA" id="ARBA00022692"/>
    </source>
</evidence>
<comment type="catalytic activity">
    <reaction evidence="1">
        <text>ATP + protein L-histidine = ADP + protein N-phospho-L-histidine.</text>
        <dbReference type="EC" id="2.7.13.3"/>
    </reaction>
</comment>
<dbReference type="Pfam" id="PF02518">
    <property type="entry name" value="HATPase_c"/>
    <property type="match status" value="1"/>
</dbReference>
<evidence type="ECO:0000256" key="4">
    <source>
        <dbReference type="ARBA" id="ARBA00022553"/>
    </source>
</evidence>
<dbReference type="RefSeq" id="WP_002611692.1">
    <property type="nucleotide sequence ID" value="NC_014623.1"/>
</dbReference>
<dbReference type="PROSITE" id="PS50109">
    <property type="entry name" value="HIS_KIN"/>
    <property type="match status" value="1"/>
</dbReference>
<keyword evidence="4" id="KW-0597">Phosphoprotein</keyword>
<proteinExistence type="predicted"/>
<dbReference type="EC" id="2.7.13.3" evidence="3"/>
<evidence type="ECO:0000256" key="7">
    <source>
        <dbReference type="ARBA" id="ARBA00022741"/>
    </source>
</evidence>
<keyword evidence="7" id="KW-0547">Nucleotide-binding</keyword>
<comment type="subcellular location">
    <subcellularLocation>
        <location evidence="2">Membrane</location>
        <topology evidence="2">Multi-pass membrane protein</topology>
    </subcellularLocation>
</comment>
<feature type="domain" description="PAS" evidence="15">
    <location>
        <begin position="23"/>
        <end position="77"/>
    </location>
</feature>
<dbReference type="InterPro" id="IPR035965">
    <property type="entry name" value="PAS-like_dom_sf"/>
</dbReference>
<evidence type="ECO:0000256" key="8">
    <source>
        <dbReference type="ARBA" id="ARBA00022777"/>
    </source>
</evidence>
<organism evidence="18 20">
    <name type="scientific">Stigmatella aurantiaca (strain DW4/3-1)</name>
    <dbReference type="NCBI Taxonomy" id="378806"/>
    <lineage>
        <taxon>Bacteria</taxon>
        <taxon>Pseudomonadati</taxon>
        <taxon>Myxococcota</taxon>
        <taxon>Myxococcia</taxon>
        <taxon>Myxococcales</taxon>
        <taxon>Cystobacterineae</taxon>
        <taxon>Archangiaceae</taxon>
        <taxon>Stigmatella</taxon>
    </lineage>
</organism>
<dbReference type="SUPFAM" id="SSF55874">
    <property type="entry name" value="ATPase domain of HSP90 chaperone/DNA topoisomerase II/histidine kinase"/>
    <property type="match status" value="1"/>
</dbReference>
<evidence type="ECO:0000256" key="11">
    <source>
        <dbReference type="ARBA" id="ARBA00023012"/>
    </source>
</evidence>
<dbReference type="GO" id="GO:0000155">
    <property type="term" value="F:phosphorelay sensor kinase activity"/>
    <property type="evidence" value="ECO:0007669"/>
    <property type="project" value="InterPro"/>
</dbReference>
<feature type="domain" description="Histidine kinase" evidence="14">
    <location>
        <begin position="166"/>
        <end position="386"/>
    </location>
</feature>
<keyword evidence="9" id="KW-0067">ATP-binding</keyword>
<dbReference type="InterPro" id="IPR003594">
    <property type="entry name" value="HATPase_dom"/>
</dbReference>
<evidence type="ECO:0000256" key="1">
    <source>
        <dbReference type="ARBA" id="ARBA00000085"/>
    </source>
</evidence>
<dbReference type="EMBL" id="AAMD01000014">
    <property type="protein sequence ID" value="EAU68632.1"/>
    <property type="molecule type" value="Genomic_DNA"/>
</dbReference>
<evidence type="ECO:0000259" key="16">
    <source>
        <dbReference type="PROSITE" id="PS50113"/>
    </source>
</evidence>
<dbReference type="GO" id="GO:0030295">
    <property type="term" value="F:protein kinase activator activity"/>
    <property type="evidence" value="ECO:0007669"/>
    <property type="project" value="TreeGrafter"/>
</dbReference>
<evidence type="ECO:0000256" key="13">
    <source>
        <dbReference type="SAM" id="MobiDB-lite"/>
    </source>
</evidence>